<evidence type="ECO:0000259" key="4">
    <source>
        <dbReference type="PROSITE" id="PS51462"/>
    </source>
</evidence>
<dbReference type="PANTHER" id="PTHR43046">
    <property type="entry name" value="GDP-MANNOSE MANNOSYL HYDROLASE"/>
    <property type="match status" value="1"/>
</dbReference>
<sequence length="139" mass="15093">MVVTDGARVLLGRPPQSRLWDIPKGLAAPGETLAQAAARELEEETGLRVPPEALAPLGVHAYRPGKDLALFLWRPPAMPDPATLRCRSTVRLPGGRRIPEIAAFAVVPWEEALARVGRNLARVLTEARQSPAWPFPDPA</sequence>
<dbReference type="PRINTS" id="PR00502">
    <property type="entry name" value="NUDIXFAMILY"/>
</dbReference>
<dbReference type="SUPFAM" id="SSF55811">
    <property type="entry name" value="Nudix"/>
    <property type="match status" value="1"/>
</dbReference>
<dbReference type="Gene3D" id="3.90.79.10">
    <property type="entry name" value="Nucleoside Triphosphate Pyrophosphohydrolase"/>
    <property type="match status" value="1"/>
</dbReference>
<name>A0ABS7F2U1_9PROT</name>
<organism evidence="5 6">
    <name type="scientific">Caldovatus aquaticus</name>
    <dbReference type="NCBI Taxonomy" id="2865671"/>
    <lineage>
        <taxon>Bacteria</taxon>
        <taxon>Pseudomonadati</taxon>
        <taxon>Pseudomonadota</taxon>
        <taxon>Alphaproteobacteria</taxon>
        <taxon>Acetobacterales</taxon>
        <taxon>Roseomonadaceae</taxon>
        <taxon>Caldovatus</taxon>
    </lineage>
</organism>
<keyword evidence="6" id="KW-1185">Reference proteome</keyword>
<dbReference type="PROSITE" id="PS51462">
    <property type="entry name" value="NUDIX"/>
    <property type="match status" value="1"/>
</dbReference>
<keyword evidence="2 3" id="KW-0378">Hydrolase</keyword>
<evidence type="ECO:0000256" key="3">
    <source>
        <dbReference type="RuleBase" id="RU003476"/>
    </source>
</evidence>
<dbReference type="InterPro" id="IPR020476">
    <property type="entry name" value="Nudix_hydrolase"/>
</dbReference>
<evidence type="ECO:0000256" key="2">
    <source>
        <dbReference type="ARBA" id="ARBA00022801"/>
    </source>
</evidence>
<accession>A0ABS7F2U1</accession>
<evidence type="ECO:0000313" key="6">
    <source>
        <dbReference type="Proteomes" id="UP001519924"/>
    </source>
</evidence>
<dbReference type="PANTHER" id="PTHR43046:SF14">
    <property type="entry name" value="MUTT_NUDIX FAMILY PROTEIN"/>
    <property type="match status" value="1"/>
</dbReference>
<dbReference type="EMBL" id="JAHZUY010000023">
    <property type="protein sequence ID" value="MBW8269828.1"/>
    <property type="molecule type" value="Genomic_DNA"/>
</dbReference>
<proteinExistence type="inferred from homology"/>
<comment type="similarity">
    <text evidence="3">Belongs to the Nudix hydrolase family.</text>
</comment>
<dbReference type="Proteomes" id="UP001519924">
    <property type="component" value="Unassembled WGS sequence"/>
</dbReference>
<evidence type="ECO:0000256" key="1">
    <source>
        <dbReference type="ARBA" id="ARBA00001946"/>
    </source>
</evidence>
<dbReference type="InterPro" id="IPR015797">
    <property type="entry name" value="NUDIX_hydrolase-like_dom_sf"/>
</dbReference>
<dbReference type="InterPro" id="IPR020084">
    <property type="entry name" value="NUDIX_hydrolase_CS"/>
</dbReference>
<dbReference type="PROSITE" id="PS00893">
    <property type="entry name" value="NUDIX_BOX"/>
    <property type="match status" value="1"/>
</dbReference>
<comment type="caution">
    <text evidence="5">The sequence shown here is derived from an EMBL/GenBank/DDBJ whole genome shotgun (WGS) entry which is preliminary data.</text>
</comment>
<dbReference type="InterPro" id="IPR000086">
    <property type="entry name" value="NUDIX_hydrolase_dom"/>
</dbReference>
<evidence type="ECO:0000313" key="5">
    <source>
        <dbReference type="EMBL" id="MBW8269828.1"/>
    </source>
</evidence>
<reference evidence="5 6" key="1">
    <citation type="submission" date="2021-08" db="EMBL/GenBank/DDBJ databases">
        <title>Caldovatus sediminis gen. nov., sp. nov., a moderately thermophilic bacterium isolated from a hot spring.</title>
        <authorList>
            <person name="Hu C.-J."/>
            <person name="Li W.-J."/>
            <person name="Xian W.-D."/>
        </authorList>
    </citation>
    <scope>NUCLEOTIDE SEQUENCE [LARGE SCALE GENOMIC DNA]</scope>
    <source>
        <strain evidence="5 6">SYSU G05006</strain>
    </source>
</reference>
<comment type="cofactor">
    <cofactor evidence="1">
        <name>Mg(2+)</name>
        <dbReference type="ChEBI" id="CHEBI:18420"/>
    </cofactor>
</comment>
<dbReference type="Pfam" id="PF00293">
    <property type="entry name" value="NUDIX"/>
    <property type="match status" value="1"/>
</dbReference>
<gene>
    <name evidence="5" type="ORF">K1J50_10045</name>
</gene>
<feature type="domain" description="Nudix hydrolase" evidence="4">
    <location>
        <begin position="1"/>
        <end position="129"/>
    </location>
</feature>
<protein>
    <submittedName>
        <fullName evidence="5">NUDIX domain-containing protein</fullName>
    </submittedName>
</protein>